<dbReference type="SUPFAM" id="SSF53613">
    <property type="entry name" value="Ribokinase-like"/>
    <property type="match status" value="1"/>
</dbReference>
<sequence>MSSFSILGIGGIYEDVMLMVPHFPHEDSKLRATSRKTCLGGNIPNTLGVLSQILINEKEDKWRLFFMGALGDDESSAVADLSIPELKHLWHENICPVDKIGKNYPVLSWIHIEGRNCEVLLNVLEMITVSDTRSMKYNEMISIDFERPGRKGLRELFRFANVAFISKEYARSIAMQENADNSQLLTNTDVVRGFLKNIGNELMKTTVGYITVGSEGCYVFVAQKSVHARAVVFQESGCLEDGWLFFHLSVSNDISSGGPVVETTGAGDTFIAAVIYGLGVLKLNPVQAGKLGNIVAGKKCLQEGYDGVWKDVEIASY</sequence>
<accession>A0ABR3GQN1</accession>
<dbReference type="PANTHER" id="PTHR42774">
    <property type="entry name" value="PHOSPHOTRANSFERASE SYSTEM TRANSPORT PROTEIN"/>
    <property type="match status" value="1"/>
</dbReference>
<evidence type="ECO:0000313" key="1">
    <source>
        <dbReference type="EMBL" id="KAL0638236.1"/>
    </source>
</evidence>
<proteinExistence type="predicted"/>
<keyword evidence="2" id="KW-1185">Reference proteome</keyword>
<dbReference type="InterPro" id="IPR052562">
    <property type="entry name" value="Ketohexokinase-related"/>
</dbReference>
<comment type="caution">
    <text evidence="1">The sequence shown here is derived from an EMBL/GenBank/DDBJ whole genome shotgun (WGS) entry which is preliminary data.</text>
</comment>
<protein>
    <recommendedName>
        <fullName evidence="3">Carbohydrate kinase PfkB domain-containing protein</fullName>
    </recommendedName>
</protein>
<organism evidence="1 2">
    <name type="scientific">Discina gigas</name>
    <dbReference type="NCBI Taxonomy" id="1032678"/>
    <lineage>
        <taxon>Eukaryota</taxon>
        <taxon>Fungi</taxon>
        <taxon>Dikarya</taxon>
        <taxon>Ascomycota</taxon>
        <taxon>Pezizomycotina</taxon>
        <taxon>Pezizomycetes</taxon>
        <taxon>Pezizales</taxon>
        <taxon>Discinaceae</taxon>
        <taxon>Discina</taxon>
    </lineage>
</organism>
<evidence type="ECO:0000313" key="2">
    <source>
        <dbReference type="Proteomes" id="UP001447188"/>
    </source>
</evidence>
<dbReference type="Proteomes" id="UP001447188">
    <property type="component" value="Unassembled WGS sequence"/>
</dbReference>
<name>A0ABR3GQN1_9PEZI</name>
<dbReference type="EMBL" id="JBBBZM010000024">
    <property type="protein sequence ID" value="KAL0638236.1"/>
    <property type="molecule type" value="Genomic_DNA"/>
</dbReference>
<dbReference type="InterPro" id="IPR029056">
    <property type="entry name" value="Ribokinase-like"/>
</dbReference>
<evidence type="ECO:0008006" key="3">
    <source>
        <dbReference type="Google" id="ProtNLM"/>
    </source>
</evidence>
<dbReference type="PANTHER" id="PTHR42774:SF3">
    <property type="entry name" value="KETOHEXOKINASE"/>
    <property type="match status" value="1"/>
</dbReference>
<reference evidence="1 2" key="1">
    <citation type="submission" date="2024-02" db="EMBL/GenBank/DDBJ databases">
        <title>Discinaceae phylogenomics.</title>
        <authorList>
            <person name="Dirks A.C."/>
            <person name="James T.Y."/>
        </authorList>
    </citation>
    <scope>NUCLEOTIDE SEQUENCE [LARGE SCALE GENOMIC DNA]</scope>
    <source>
        <strain evidence="1 2">ACD0624</strain>
    </source>
</reference>
<dbReference type="Gene3D" id="3.40.1190.20">
    <property type="match status" value="2"/>
</dbReference>
<gene>
    <name evidence="1" type="ORF">Q9L58_002690</name>
</gene>